<sequence>MPLSPSFRALLDNLRPEQEQSTGRIAREDVELNEVTTNNETMAVQNSTINNTHENNSNNSTSHSNITNVNRLYPLKTMVGKAAEHNRSSAEYGHLSAEEIAKKCKFDLRGIPTASNRVKKDTRMKIQALTICCNTRKFI</sequence>
<organism evidence="2 4">
    <name type="scientific">Rotaria sordida</name>
    <dbReference type="NCBI Taxonomy" id="392033"/>
    <lineage>
        <taxon>Eukaryota</taxon>
        <taxon>Metazoa</taxon>
        <taxon>Spiralia</taxon>
        <taxon>Gnathifera</taxon>
        <taxon>Rotifera</taxon>
        <taxon>Eurotatoria</taxon>
        <taxon>Bdelloidea</taxon>
        <taxon>Philodinida</taxon>
        <taxon>Philodinidae</taxon>
        <taxon>Rotaria</taxon>
    </lineage>
</organism>
<comment type="caution">
    <text evidence="2">The sequence shown here is derived from an EMBL/GenBank/DDBJ whole genome shotgun (WGS) entry which is preliminary data.</text>
</comment>
<evidence type="ECO:0000313" key="2">
    <source>
        <dbReference type="EMBL" id="CAF1245277.1"/>
    </source>
</evidence>
<name>A0A814ZKI4_9BILA</name>
<gene>
    <name evidence="3" type="ORF">OTI717_LOCUS21513</name>
    <name evidence="2" type="ORF">RFH988_LOCUS26884</name>
</gene>
<dbReference type="AlphaFoldDB" id="A0A814ZKI4"/>
<dbReference type="Proteomes" id="UP000663823">
    <property type="component" value="Unassembled WGS sequence"/>
</dbReference>
<dbReference type="EMBL" id="CAJNOO010002200">
    <property type="protein sequence ID" value="CAF1245277.1"/>
    <property type="molecule type" value="Genomic_DNA"/>
</dbReference>
<evidence type="ECO:0000313" key="3">
    <source>
        <dbReference type="EMBL" id="CAF3857537.1"/>
    </source>
</evidence>
<protein>
    <submittedName>
        <fullName evidence="2">Uncharacterized protein</fullName>
    </submittedName>
</protein>
<dbReference type="Proteomes" id="UP000663882">
    <property type="component" value="Unassembled WGS sequence"/>
</dbReference>
<proteinExistence type="predicted"/>
<evidence type="ECO:0000313" key="4">
    <source>
        <dbReference type="Proteomes" id="UP000663882"/>
    </source>
</evidence>
<reference evidence="2" key="1">
    <citation type="submission" date="2021-02" db="EMBL/GenBank/DDBJ databases">
        <authorList>
            <person name="Nowell W R."/>
        </authorList>
    </citation>
    <scope>NUCLEOTIDE SEQUENCE</scope>
</reference>
<feature type="region of interest" description="Disordered" evidence="1">
    <location>
        <begin position="49"/>
        <end position="68"/>
    </location>
</feature>
<evidence type="ECO:0000256" key="1">
    <source>
        <dbReference type="SAM" id="MobiDB-lite"/>
    </source>
</evidence>
<dbReference type="EMBL" id="CAJOAX010003499">
    <property type="protein sequence ID" value="CAF3857537.1"/>
    <property type="molecule type" value="Genomic_DNA"/>
</dbReference>
<accession>A0A814ZKI4</accession>